<dbReference type="SUPFAM" id="SSF53067">
    <property type="entry name" value="Actin-like ATPase domain"/>
    <property type="match status" value="1"/>
</dbReference>
<proteinExistence type="predicted"/>
<comment type="catalytic activity">
    <reaction evidence="6">
        <text>D-fructose + ATP = D-fructose 6-phosphate + ADP + H(+)</text>
        <dbReference type="Rhea" id="RHEA:16125"/>
        <dbReference type="ChEBI" id="CHEBI:15378"/>
        <dbReference type="ChEBI" id="CHEBI:30616"/>
        <dbReference type="ChEBI" id="CHEBI:37721"/>
        <dbReference type="ChEBI" id="CHEBI:61527"/>
        <dbReference type="ChEBI" id="CHEBI:456216"/>
        <dbReference type="EC" id="2.7.1.4"/>
    </reaction>
</comment>
<dbReference type="PANTHER" id="PTHR42742">
    <property type="entry name" value="TRANSCRIPTIONAL REPRESSOR MPRA"/>
    <property type="match status" value="1"/>
</dbReference>
<keyword evidence="4" id="KW-0460">Magnesium</keyword>
<comment type="cofactor">
    <cofactor evidence="1">
        <name>Mg(2+)</name>
        <dbReference type="ChEBI" id="CHEBI:18420"/>
    </cofactor>
</comment>
<evidence type="ECO:0000256" key="6">
    <source>
        <dbReference type="ARBA" id="ARBA00048451"/>
    </source>
</evidence>
<dbReference type="AlphaFoldDB" id="A0AAV9IZ30"/>
<dbReference type="GO" id="GO:0008865">
    <property type="term" value="F:fructokinase activity"/>
    <property type="evidence" value="ECO:0007669"/>
    <property type="project" value="UniProtKB-EC"/>
</dbReference>
<gene>
    <name evidence="8" type="ORF">CDCA_CDCA13G3592</name>
</gene>
<dbReference type="CDD" id="cd24067">
    <property type="entry name" value="ASKHA_NBD_ROK_BsFRK-like"/>
    <property type="match status" value="1"/>
</dbReference>
<evidence type="ECO:0000313" key="8">
    <source>
        <dbReference type="EMBL" id="KAK4537567.1"/>
    </source>
</evidence>
<evidence type="ECO:0000256" key="2">
    <source>
        <dbReference type="ARBA" id="ARBA00022723"/>
    </source>
</evidence>
<comment type="caution">
    <text evidence="8">The sequence shown here is derived from an EMBL/GenBank/DDBJ whole genome shotgun (WGS) entry which is preliminary data.</text>
</comment>
<name>A0AAV9IZ30_CYACA</name>
<evidence type="ECO:0000256" key="4">
    <source>
        <dbReference type="ARBA" id="ARBA00022842"/>
    </source>
</evidence>
<dbReference type="InterPro" id="IPR051804">
    <property type="entry name" value="Carb_Metab_Reg_Kinase/Isom"/>
</dbReference>
<dbReference type="FunFam" id="3.30.420.40:FF:000136">
    <property type="entry name" value="Putative fructokinase"/>
    <property type="match status" value="1"/>
</dbReference>
<dbReference type="Proteomes" id="UP001301350">
    <property type="component" value="Unassembled WGS sequence"/>
</dbReference>
<dbReference type="EC" id="2.7.1.4" evidence="5"/>
<dbReference type="InterPro" id="IPR000600">
    <property type="entry name" value="ROK"/>
</dbReference>
<dbReference type="PROSITE" id="PS01125">
    <property type="entry name" value="ROK"/>
    <property type="match status" value="1"/>
</dbReference>
<feature type="transmembrane region" description="Helical" evidence="7">
    <location>
        <begin position="293"/>
        <end position="315"/>
    </location>
</feature>
<keyword evidence="7" id="KW-0472">Membrane</keyword>
<dbReference type="Pfam" id="PF00480">
    <property type="entry name" value="ROK"/>
    <property type="match status" value="1"/>
</dbReference>
<sequence>MPQLNVDAASTATITLTWAELAGFAAAASVGTLLAVQFLRDIGAARYLSRSWRIVSLWPFRSTVRATAADPVLAGVELGGTTSVAAIAVGRAANIVESVEVPTEGPEETVQRLAEWLRDKHEECGGLAALGIATFGPVNVSGTVINNAQYGVLGRTPKPRWAGFALIPAFTHALSLTHPLPMRVDTDVNAPAVAEARHDGRCARRRVVVYVTVGTGVGVGAFVHGAALHGRLHPEGGHVYAPRQAGDAYPGACSLHGDCLEGMLCARALAERAGVSPAQLPQLSDEHVVWDTAAYYLAHLCVSIACLLAPERIVLGGGILKRVSLYERVWKYFDALVNGYLGETLHAAEYIVAPRYGDRAGIVGACDLAQLAYAEVARSSRRRR</sequence>
<feature type="transmembrane region" description="Helical" evidence="7">
    <location>
        <begin position="21"/>
        <end position="39"/>
    </location>
</feature>
<dbReference type="PANTHER" id="PTHR42742:SF3">
    <property type="entry name" value="FRUCTOKINASE"/>
    <property type="match status" value="1"/>
</dbReference>
<reference evidence="8 9" key="1">
    <citation type="submission" date="2022-07" db="EMBL/GenBank/DDBJ databases">
        <title>Genome-wide signatures of adaptation to extreme environments.</title>
        <authorList>
            <person name="Cho C.H."/>
            <person name="Yoon H.S."/>
        </authorList>
    </citation>
    <scope>NUCLEOTIDE SEQUENCE [LARGE SCALE GENOMIC DNA]</scope>
    <source>
        <strain evidence="8 9">DBV 063 E5</strain>
    </source>
</reference>
<feature type="transmembrane region" description="Helical" evidence="7">
    <location>
        <begin position="207"/>
        <end position="227"/>
    </location>
</feature>
<accession>A0AAV9IZ30</accession>
<evidence type="ECO:0000256" key="3">
    <source>
        <dbReference type="ARBA" id="ARBA00022833"/>
    </source>
</evidence>
<dbReference type="InterPro" id="IPR049874">
    <property type="entry name" value="ROK_cs"/>
</dbReference>
<dbReference type="InterPro" id="IPR043129">
    <property type="entry name" value="ATPase_NBD"/>
</dbReference>
<dbReference type="Gene3D" id="3.30.420.40">
    <property type="match status" value="2"/>
</dbReference>
<evidence type="ECO:0000256" key="7">
    <source>
        <dbReference type="SAM" id="Phobius"/>
    </source>
</evidence>
<keyword evidence="7" id="KW-0812">Transmembrane</keyword>
<evidence type="ECO:0000256" key="1">
    <source>
        <dbReference type="ARBA" id="ARBA00001946"/>
    </source>
</evidence>
<keyword evidence="2" id="KW-0479">Metal-binding</keyword>
<evidence type="ECO:0000256" key="5">
    <source>
        <dbReference type="ARBA" id="ARBA00038887"/>
    </source>
</evidence>
<keyword evidence="7" id="KW-1133">Transmembrane helix</keyword>
<keyword evidence="3" id="KW-0862">Zinc</keyword>
<keyword evidence="9" id="KW-1185">Reference proteome</keyword>
<protein>
    <recommendedName>
        <fullName evidence="5">fructokinase</fullName>
        <ecNumber evidence="5">2.7.1.4</ecNumber>
    </recommendedName>
</protein>
<evidence type="ECO:0000313" key="9">
    <source>
        <dbReference type="Proteomes" id="UP001301350"/>
    </source>
</evidence>
<organism evidence="8 9">
    <name type="scientific">Cyanidium caldarium</name>
    <name type="common">Red alga</name>
    <dbReference type="NCBI Taxonomy" id="2771"/>
    <lineage>
        <taxon>Eukaryota</taxon>
        <taxon>Rhodophyta</taxon>
        <taxon>Bangiophyceae</taxon>
        <taxon>Cyanidiales</taxon>
        <taxon>Cyanidiaceae</taxon>
        <taxon>Cyanidium</taxon>
    </lineage>
</organism>
<dbReference type="GO" id="GO:0046872">
    <property type="term" value="F:metal ion binding"/>
    <property type="evidence" value="ECO:0007669"/>
    <property type="project" value="UniProtKB-KW"/>
</dbReference>
<dbReference type="EMBL" id="JANCYW010000013">
    <property type="protein sequence ID" value="KAK4537567.1"/>
    <property type="molecule type" value="Genomic_DNA"/>
</dbReference>